<evidence type="ECO:0000256" key="5">
    <source>
        <dbReference type="SAM" id="Phobius"/>
    </source>
</evidence>
<dbReference type="GO" id="GO:0005524">
    <property type="term" value="F:ATP binding"/>
    <property type="evidence" value="ECO:0007669"/>
    <property type="project" value="InterPro"/>
</dbReference>
<comment type="similarity">
    <text evidence="2">Belongs to the AAA ATPase family. BCS1 subfamily.</text>
</comment>
<keyword evidence="5" id="KW-1133">Transmembrane helix</keyword>
<evidence type="ECO:0000313" key="9">
    <source>
        <dbReference type="Proteomes" id="UP000037923"/>
    </source>
</evidence>
<dbReference type="SMART" id="SM00382">
    <property type="entry name" value="AAA"/>
    <property type="match status" value="1"/>
</dbReference>
<feature type="compositionally biased region" description="Basic residues" evidence="4">
    <location>
        <begin position="93"/>
        <end position="106"/>
    </location>
</feature>
<dbReference type="Pfam" id="PF00004">
    <property type="entry name" value="AAA"/>
    <property type="match status" value="1"/>
</dbReference>
<feature type="compositionally biased region" description="Basic and acidic residues" evidence="4">
    <location>
        <begin position="567"/>
        <end position="577"/>
    </location>
</feature>
<feature type="domain" description="AAA+ ATPase" evidence="6">
    <location>
        <begin position="375"/>
        <end position="530"/>
    </location>
</feature>
<evidence type="ECO:0000256" key="1">
    <source>
        <dbReference type="ARBA" id="ARBA00004434"/>
    </source>
</evidence>
<gene>
    <name evidence="8" type="ORF">ABB37_03958</name>
</gene>
<reference evidence="8 9" key="1">
    <citation type="submission" date="2015-07" db="EMBL/GenBank/DDBJ databases">
        <title>High-quality genome of monoxenous trypanosomatid Leptomonas pyrrhocoris.</title>
        <authorList>
            <person name="Flegontov P."/>
            <person name="Butenko A."/>
            <person name="Firsov S."/>
            <person name="Vlcek C."/>
            <person name="Logacheva M.D."/>
            <person name="Field M."/>
            <person name="Filatov D."/>
            <person name="Flegontova O."/>
            <person name="Gerasimov E."/>
            <person name="Jackson A.P."/>
            <person name="Kelly S."/>
            <person name="Opperdoes F."/>
            <person name="O'Reilly A."/>
            <person name="Votypka J."/>
            <person name="Yurchenko V."/>
            <person name="Lukes J."/>
        </authorList>
    </citation>
    <scope>NUCLEOTIDE SEQUENCE [LARGE SCALE GENOMIC DNA]</scope>
    <source>
        <strain evidence="8">H10</strain>
    </source>
</reference>
<comment type="subcellular location">
    <subcellularLocation>
        <location evidence="1">Mitochondrion inner membrane</location>
        <topology evidence="1">Single-pass membrane protein</topology>
    </subcellularLocation>
</comment>
<dbReference type="AlphaFoldDB" id="A0A0M9G3R3"/>
<accession>A0A0M9G3R3</accession>
<keyword evidence="5" id="KW-0472">Membrane</keyword>
<dbReference type="GO" id="GO:0016887">
    <property type="term" value="F:ATP hydrolysis activity"/>
    <property type="evidence" value="ECO:0007669"/>
    <property type="project" value="InterPro"/>
</dbReference>
<dbReference type="OMA" id="QEFAMIV"/>
<evidence type="ECO:0000313" key="8">
    <source>
        <dbReference type="EMBL" id="KPA81633.1"/>
    </source>
</evidence>
<name>A0A0M9G3R3_LEPPY</name>
<evidence type="ECO:0000256" key="2">
    <source>
        <dbReference type="ARBA" id="ARBA00007448"/>
    </source>
</evidence>
<evidence type="ECO:0000256" key="4">
    <source>
        <dbReference type="SAM" id="MobiDB-lite"/>
    </source>
</evidence>
<dbReference type="InterPro" id="IPR014851">
    <property type="entry name" value="BCS1_N"/>
</dbReference>
<evidence type="ECO:0000259" key="6">
    <source>
        <dbReference type="SMART" id="SM00382"/>
    </source>
</evidence>
<dbReference type="GO" id="GO:0005743">
    <property type="term" value="C:mitochondrial inner membrane"/>
    <property type="evidence" value="ECO:0007669"/>
    <property type="project" value="UniProtKB-SubCell"/>
</dbReference>
<proteinExistence type="inferred from homology"/>
<dbReference type="InterPro" id="IPR003593">
    <property type="entry name" value="AAA+_ATPase"/>
</dbReference>
<dbReference type="InterPro" id="IPR050747">
    <property type="entry name" value="Mitochondrial_chaperone_BCS1"/>
</dbReference>
<comment type="caution">
    <text evidence="8">The sequence shown here is derived from an EMBL/GenBank/DDBJ whole genome shotgun (WGS) entry which is preliminary data.</text>
</comment>
<feature type="region of interest" description="Disordered" evidence="4">
    <location>
        <begin position="75"/>
        <end position="136"/>
    </location>
</feature>
<keyword evidence="5" id="KW-0812">Transmembrane</keyword>
<dbReference type="RefSeq" id="XP_015660072.1">
    <property type="nucleotide sequence ID" value="XM_015801452.1"/>
</dbReference>
<keyword evidence="3" id="KW-0999">Mitochondrion inner membrane</keyword>
<dbReference type="Proteomes" id="UP000037923">
    <property type="component" value="Unassembled WGS sequence"/>
</dbReference>
<protein>
    <submittedName>
        <fullName evidence="8">Putative mitochondrial ATP-dependent chaperone, putative,mitochondrial chaperone BCS1</fullName>
    </submittedName>
</protein>
<sequence length="609" mass="66358">MQQNCKNLCRGAAAVTQRRPVAALRVVATPFRSGAVSFSPLLTPHRRFSMPDPSDLFTSPAGLMALLYGRTGSSTPAASTALPSDVVQATGKSSRRALQQRRRPTRRPQGDEAAGDHGNGNNTSGHTHRADRTMASGPSSLFTTQAVVLALAIFLLSALWDLFTSQKSTIWNAVKNSVATTLEVRSSSQEFAMIVDWMGRQPHGQRIRNLGLRPVTVQDEQKAIWGTEEAADASHSAADADARVMLVPGYGSHLFRFGTTWVYITRSEDPSKQKAAAAHRVDRENDKLTLTFLTRRRAVVQLFMSHVRESWNDNVRNTVHIYLSEGYSARWRLLSERLRRPLNTLYLPAETKAIVEEARLFLRMKSTYAALGIPWRRGYLLEGPPGTGKSSFAMALAGELGLPLHILSLRSDNMDDDALLSLVSGLPPRSILLIEDFENALKAKHSVSTAEPPDAEGASPAVALTYSTDVGGGPRSALSLSALLNALDGVSSSEGRLLLITANDTSKIPFADALLRPGRIDRRIAFEKLQPQQIEEMEESFQRTLRERLPTIADAAATTHFGATEGSGDRSSDKDEGGTTCTPALYQQRLLNSVFSSSLHSAETLTASE</sequence>
<dbReference type="InterPro" id="IPR027417">
    <property type="entry name" value="P-loop_NTPase"/>
</dbReference>
<dbReference type="VEuPathDB" id="TriTrypDB:LpyrH10_06_3280"/>
<feature type="domain" description="BCS1 N-terminal" evidence="7">
    <location>
        <begin position="154"/>
        <end position="345"/>
    </location>
</feature>
<dbReference type="Pfam" id="PF08740">
    <property type="entry name" value="BCS1_N"/>
    <property type="match status" value="1"/>
</dbReference>
<dbReference type="Gene3D" id="3.40.50.300">
    <property type="entry name" value="P-loop containing nucleotide triphosphate hydrolases"/>
    <property type="match status" value="1"/>
</dbReference>
<dbReference type="EMBL" id="LGTL01000006">
    <property type="protein sequence ID" value="KPA81633.1"/>
    <property type="molecule type" value="Genomic_DNA"/>
</dbReference>
<keyword evidence="9" id="KW-1185">Reference proteome</keyword>
<organism evidence="8 9">
    <name type="scientific">Leptomonas pyrrhocoris</name>
    <name type="common">Firebug parasite</name>
    <dbReference type="NCBI Taxonomy" id="157538"/>
    <lineage>
        <taxon>Eukaryota</taxon>
        <taxon>Discoba</taxon>
        <taxon>Euglenozoa</taxon>
        <taxon>Kinetoplastea</taxon>
        <taxon>Metakinetoplastina</taxon>
        <taxon>Trypanosomatida</taxon>
        <taxon>Trypanosomatidae</taxon>
        <taxon>Leishmaniinae</taxon>
        <taxon>Leptomonas</taxon>
    </lineage>
</organism>
<dbReference type="OrthoDB" id="10251412at2759"/>
<feature type="transmembrane region" description="Helical" evidence="5">
    <location>
        <begin position="141"/>
        <end position="160"/>
    </location>
</feature>
<dbReference type="SUPFAM" id="SSF52540">
    <property type="entry name" value="P-loop containing nucleoside triphosphate hydrolases"/>
    <property type="match status" value="1"/>
</dbReference>
<evidence type="ECO:0000256" key="3">
    <source>
        <dbReference type="ARBA" id="ARBA00022792"/>
    </source>
</evidence>
<dbReference type="GeneID" id="26904249"/>
<dbReference type="PANTHER" id="PTHR23070">
    <property type="entry name" value="BCS1 AAA-TYPE ATPASE"/>
    <property type="match status" value="1"/>
</dbReference>
<dbReference type="SMART" id="SM01024">
    <property type="entry name" value="BCS1_N"/>
    <property type="match status" value="1"/>
</dbReference>
<dbReference type="InterPro" id="IPR003959">
    <property type="entry name" value="ATPase_AAA_core"/>
</dbReference>
<feature type="region of interest" description="Disordered" evidence="4">
    <location>
        <begin position="557"/>
        <end position="581"/>
    </location>
</feature>
<keyword evidence="3" id="KW-0496">Mitochondrion</keyword>
<evidence type="ECO:0000259" key="7">
    <source>
        <dbReference type="SMART" id="SM01024"/>
    </source>
</evidence>